<organism evidence="1">
    <name type="scientific">marine sediment metagenome</name>
    <dbReference type="NCBI Taxonomy" id="412755"/>
    <lineage>
        <taxon>unclassified sequences</taxon>
        <taxon>metagenomes</taxon>
        <taxon>ecological metagenomes</taxon>
    </lineage>
</organism>
<dbReference type="EMBL" id="LAZR01019052">
    <property type="protein sequence ID" value="KKL93962.1"/>
    <property type="molecule type" value="Genomic_DNA"/>
</dbReference>
<proteinExistence type="predicted"/>
<accession>A0A0F9J459</accession>
<sequence length="232" mass="25305">FNTQGTGFVNPTDNKLYFGSSDATTKFVYQERKTYTNFDYADTSFAITIVSATGTTVTVASTAGLAVGWVVSQGVQTSNIISIPDSTTLIVANELSWIAGAATVFRPIPIELEFIQEHMGNPGIVKHFKECHAIFSGALFDSFNLGFFTDFNEAIVTTTLIPKILNGWGTGPWGSMAWGGGNAKAQVIRGLIPLQHRRGHWLSITVDYSDALTAFALDGFTLWYQSLSQKFH</sequence>
<reference evidence="1" key="1">
    <citation type="journal article" date="2015" name="Nature">
        <title>Complex archaea that bridge the gap between prokaryotes and eukaryotes.</title>
        <authorList>
            <person name="Spang A."/>
            <person name="Saw J.H."/>
            <person name="Jorgensen S.L."/>
            <person name="Zaremba-Niedzwiedzka K."/>
            <person name="Martijn J."/>
            <person name="Lind A.E."/>
            <person name="van Eijk R."/>
            <person name="Schleper C."/>
            <person name="Guy L."/>
            <person name="Ettema T.J."/>
        </authorList>
    </citation>
    <scope>NUCLEOTIDE SEQUENCE</scope>
</reference>
<gene>
    <name evidence="1" type="ORF">LCGC14_1869470</name>
</gene>
<evidence type="ECO:0000313" key="1">
    <source>
        <dbReference type="EMBL" id="KKL93962.1"/>
    </source>
</evidence>
<protein>
    <submittedName>
        <fullName evidence="1">Uncharacterized protein</fullName>
    </submittedName>
</protein>
<name>A0A0F9J459_9ZZZZ</name>
<dbReference type="AlphaFoldDB" id="A0A0F9J459"/>
<comment type="caution">
    <text evidence="1">The sequence shown here is derived from an EMBL/GenBank/DDBJ whole genome shotgun (WGS) entry which is preliminary data.</text>
</comment>
<feature type="non-terminal residue" evidence="1">
    <location>
        <position position="1"/>
    </location>
</feature>